<evidence type="ECO:0000313" key="3">
    <source>
        <dbReference type="Proteomes" id="UP000321570"/>
    </source>
</evidence>
<proteinExistence type="predicted"/>
<keyword evidence="3" id="KW-1185">Reference proteome</keyword>
<sequence length="84" mass="9840">MSREQNNRGNDNNFDKQVQSTSTPKHLKICKKNRLEILQDQGVPSSIIRSEELARAQFRKLRSQSQEGEYTATRMYTNYSDEED</sequence>
<accession>A0A564Y0T0</accession>
<evidence type="ECO:0000256" key="1">
    <source>
        <dbReference type="SAM" id="MobiDB-lite"/>
    </source>
</evidence>
<name>A0A564Y0T0_HYMDI</name>
<protein>
    <submittedName>
        <fullName evidence="2">Uncharacterized protein</fullName>
    </submittedName>
</protein>
<feature type="region of interest" description="Disordered" evidence="1">
    <location>
        <begin position="1"/>
        <end position="26"/>
    </location>
</feature>
<feature type="compositionally biased region" description="Polar residues" evidence="1">
    <location>
        <begin position="63"/>
        <end position="84"/>
    </location>
</feature>
<dbReference type="EMBL" id="CABIJS010000044">
    <property type="protein sequence ID" value="VUZ40857.1"/>
    <property type="molecule type" value="Genomic_DNA"/>
</dbReference>
<feature type="compositionally biased region" description="Polar residues" evidence="1">
    <location>
        <begin position="7"/>
        <end position="24"/>
    </location>
</feature>
<gene>
    <name evidence="2" type="ORF">WMSIL1_LOCUS1890</name>
</gene>
<feature type="region of interest" description="Disordered" evidence="1">
    <location>
        <begin position="62"/>
        <end position="84"/>
    </location>
</feature>
<dbReference type="AlphaFoldDB" id="A0A564Y0T0"/>
<evidence type="ECO:0000313" key="2">
    <source>
        <dbReference type="EMBL" id="VUZ40857.1"/>
    </source>
</evidence>
<dbReference type="Proteomes" id="UP000321570">
    <property type="component" value="Unassembled WGS sequence"/>
</dbReference>
<reference evidence="2 3" key="1">
    <citation type="submission" date="2019-07" db="EMBL/GenBank/DDBJ databases">
        <authorList>
            <person name="Jastrzebski P J."/>
            <person name="Paukszto L."/>
            <person name="Jastrzebski P J."/>
        </authorList>
    </citation>
    <scope>NUCLEOTIDE SEQUENCE [LARGE SCALE GENOMIC DNA]</scope>
    <source>
        <strain evidence="2 3">WMS-il1</strain>
    </source>
</reference>
<organism evidence="2 3">
    <name type="scientific">Hymenolepis diminuta</name>
    <name type="common">Rat tapeworm</name>
    <dbReference type="NCBI Taxonomy" id="6216"/>
    <lineage>
        <taxon>Eukaryota</taxon>
        <taxon>Metazoa</taxon>
        <taxon>Spiralia</taxon>
        <taxon>Lophotrochozoa</taxon>
        <taxon>Platyhelminthes</taxon>
        <taxon>Cestoda</taxon>
        <taxon>Eucestoda</taxon>
        <taxon>Cyclophyllidea</taxon>
        <taxon>Hymenolepididae</taxon>
        <taxon>Hymenolepis</taxon>
    </lineage>
</organism>